<accession>A0AAD5MBH7</accession>
<gene>
    <name evidence="1" type="ORF">KIN20_000595</name>
</gene>
<organism evidence="1 2">
    <name type="scientific">Parelaphostrongylus tenuis</name>
    <name type="common">Meningeal worm</name>
    <dbReference type="NCBI Taxonomy" id="148309"/>
    <lineage>
        <taxon>Eukaryota</taxon>
        <taxon>Metazoa</taxon>
        <taxon>Ecdysozoa</taxon>
        <taxon>Nematoda</taxon>
        <taxon>Chromadorea</taxon>
        <taxon>Rhabditida</taxon>
        <taxon>Rhabditina</taxon>
        <taxon>Rhabditomorpha</taxon>
        <taxon>Strongyloidea</taxon>
        <taxon>Metastrongylidae</taxon>
        <taxon>Parelaphostrongylus</taxon>
    </lineage>
</organism>
<reference evidence="1" key="1">
    <citation type="submission" date="2021-06" db="EMBL/GenBank/DDBJ databases">
        <title>Parelaphostrongylus tenuis whole genome reference sequence.</title>
        <authorList>
            <person name="Garwood T.J."/>
            <person name="Larsen P.A."/>
            <person name="Fountain-Jones N.M."/>
            <person name="Garbe J.R."/>
            <person name="Macchietto M.G."/>
            <person name="Kania S.A."/>
            <person name="Gerhold R.W."/>
            <person name="Richards J.E."/>
            <person name="Wolf T.M."/>
        </authorList>
    </citation>
    <scope>NUCLEOTIDE SEQUENCE</scope>
    <source>
        <strain evidence="1">MNPRO001-30</strain>
        <tissue evidence="1">Meninges</tissue>
    </source>
</reference>
<dbReference type="Proteomes" id="UP001196413">
    <property type="component" value="Unassembled WGS sequence"/>
</dbReference>
<proteinExistence type="predicted"/>
<dbReference type="AlphaFoldDB" id="A0AAD5MBH7"/>
<keyword evidence="2" id="KW-1185">Reference proteome</keyword>
<sequence>MGDAIDDALGDEMDDIGSEQIVNQISDHLSGMRSIRENVALDFVISATDQYKHD</sequence>
<protein>
    <submittedName>
        <fullName evidence="1">Uncharacterized protein</fullName>
    </submittedName>
</protein>
<comment type="caution">
    <text evidence="1">The sequence shown here is derived from an EMBL/GenBank/DDBJ whole genome shotgun (WGS) entry which is preliminary data.</text>
</comment>
<evidence type="ECO:0000313" key="1">
    <source>
        <dbReference type="EMBL" id="KAJ1345952.1"/>
    </source>
</evidence>
<name>A0AAD5MBH7_PARTN</name>
<dbReference type="EMBL" id="JAHQIW010000089">
    <property type="protein sequence ID" value="KAJ1345952.1"/>
    <property type="molecule type" value="Genomic_DNA"/>
</dbReference>
<evidence type="ECO:0000313" key="2">
    <source>
        <dbReference type="Proteomes" id="UP001196413"/>
    </source>
</evidence>